<organism evidence="2">
    <name type="scientific">Avian paramyxovirus 1</name>
    <name type="common">NDV</name>
    <name type="synonym">Avian orthoavulavirus 1</name>
    <dbReference type="NCBI Taxonomy" id="2560319"/>
    <lineage>
        <taxon>Viruses</taxon>
        <taxon>Riboviria</taxon>
        <taxon>Orthornavirae</taxon>
        <taxon>Negarnaviricota</taxon>
        <taxon>Haploviricotina</taxon>
        <taxon>Monjiviricetes</taxon>
        <taxon>Mononegavirales</taxon>
        <taxon>Paramyxoviridae</taxon>
        <taxon>Avulavirinae</taxon>
        <taxon>Orthoavulavirus</taxon>
        <taxon>Orthoavulavirus javaense</taxon>
    </lineage>
</organism>
<sequence>TLSLPPSNYLDSSACNLTPGPQSHTAKPAN</sequence>
<gene>
    <name evidence="2" type="primary">NP</name>
</gene>
<dbReference type="GO" id="GO:0019013">
    <property type="term" value="C:viral nucleocapsid"/>
    <property type="evidence" value="ECO:0007669"/>
    <property type="project" value="UniProtKB-KW"/>
</dbReference>
<accession>Q103A6</accession>
<keyword evidence="2" id="KW-0946">Virion</keyword>
<keyword evidence="2" id="KW-0543">Viral nucleoprotein</keyword>
<evidence type="ECO:0000256" key="1">
    <source>
        <dbReference type="SAM" id="MobiDB-lite"/>
    </source>
</evidence>
<proteinExistence type="predicted"/>
<dbReference type="EMBL" id="DQ096610">
    <property type="protein sequence ID" value="AAZ75998.1"/>
    <property type="molecule type" value="Genomic_RNA"/>
</dbReference>
<reference evidence="2" key="1">
    <citation type="journal article" date="2006" name="Virus Res.">
        <title>Third genome size category of avian paramyxovirus serotype 1 (Newcastle disease virus) and evolutionary implications.</title>
        <authorList>
            <person name="Czegledi A."/>
            <person name="Ujvari D."/>
            <person name="Somogyi E."/>
            <person name="Wehmann E."/>
            <person name="Werner O."/>
            <person name="Lomniczi B."/>
        </authorList>
    </citation>
    <scope>NUCLEOTIDE SEQUENCE</scope>
    <source>
        <strain evidence="2">VaccineH/39</strain>
    </source>
</reference>
<feature type="region of interest" description="Disordered" evidence="1">
    <location>
        <begin position="1"/>
        <end position="30"/>
    </location>
</feature>
<feature type="non-terminal residue" evidence="2">
    <location>
        <position position="30"/>
    </location>
</feature>
<evidence type="ECO:0000313" key="2">
    <source>
        <dbReference type="EMBL" id="AAZ75998.1"/>
    </source>
</evidence>
<name>Q103A6_NCDV</name>
<protein>
    <submittedName>
        <fullName evidence="2">Nucleocapsid protein</fullName>
    </submittedName>
</protein>
<feature type="non-terminal residue" evidence="2">
    <location>
        <position position="1"/>
    </location>
</feature>